<dbReference type="AlphaFoldDB" id="A0A0C2ZXG9"/>
<gene>
    <name evidence="1" type="ORF">SCLCIDRAFT_14522</name>
</gene>
<proteinExistence type="predicted"/>
<evidence type="ECO:0000313" key="1">
    <source>
        <dbReference type="EMBL" id="KIM66133.1"/>
    </source>
</evidence>
<dbReference type="Proteomes" id="UP000053989">
    <property type="component" value="Unassembled WGS sequence"/>
</dbReference>
<organism evidence="1 2">
    <name type="scientific">Scleroderma citrinum Foug A</name>
    <dbReference type="NCBI Taxonomy" id="1036808"/>
    <lineage>
        <taxon>Eukaryota</taxon>
        <taxon>Fungi</taxon>
        <taxon>Dikarya</taxon>
        <taxon>Basidiomycota</taxon>
        <taxon>Agaricomycotina</taxon>
        <taxon>Agaricomycetes</taxon>
        <taxon>Agaricomycetidae</taxon>
        <taxon>Boletales</taxon>
        <taxon>Sclerodermatineae</taxon>
        <taxon>Sclerodermataceae</taxon>
        <taxon>Scleroderma</taxon>
    </lineage>
</organism>
<accession>A0A0C2ZXG9</accession>
<sequence length="258" mass="28599">MMGTGFYLGDNLFHDRVTWAWEGCATRLAIRPEGLDSAKQDLAKYPSSPPPEDLALAPICAVVKISSRDFWLTTDAGYRGPSQIWKDFSEVKASCACEQPDMVPFKDDFSTVTENLHWLQDEVTTSGFPGKKGLFIQGNEASIWFKVCHKLFEVSPLIAGEDKENKSAADGLISDSSVFAIENWPTFHDVAASALDSIKDTHRVHPILAYGMDGKLIKPQAYRHQLDGALVELYFTLSHWAIGERNGSPGNDLHLILL</sequence>
<dbReference type="OrthoDB" id="2685635at2759"/>
<protein>
    <submittedName>
        <fullName evidence="1">Uncharacterized protein</fullName>
    </submittedName>
</protein>
<dbReference type="HOGENOM" id="CLU_046434_1_0_1"/>
<dbReference type="EMBL" id="KN822018">
    <property type="protein sequence ID" value="KIM66133.1"/>
    <property type="molecule type" value="Genomic_DNA"/>
</dbReference>
<keyword evidence="2" id="KW-1185">Reference proteome</keyword>
<reference evidence="1 2" key="1">
    <citation type="submission" date="2014-04" db="EMBL/GenBank/DDBJ databases">
        <authorList>
            <consortium name="DOE Joint Genome Institute"/>
            <person name="Kuo A."/>
            <person name="Kohler A."/>
            <person name="Nagy L.G."/>
            <person name="Floudas D."/>
            <person name="Copeland A."/>
            <person name="Barry K.W."/>
            <person name="Cichocki N."/>
            <person name="Veneault-Fourrey C."/>
            <person name="LaButti K."/>
            <person name="Lindquist E.A."/>
            <person name="Lipzen A."/>
            <person name="Lundell T."/>
            <person name="Morin E."/>
            <person name="Murat C."/>
            <person name="Sun H."/>
            <person name="Tunlid A."/>
            <person name="Henrissat B."/>
            <person name="Grigoriev I.V."/>
            <person name="Hibbett D.S."/>
            <person name="Martin F."/>
            <person name="Nordberg H.P."/>
            <person name="Cantor M.N."/>
            <person name="Hua S.X."/>
        </authorList>
    </citation>
    <scope>NUCLEOTIDE SEQUENCE [LARGE SCALE GENOMIC DNA]</scope>
    <source>
        <strain evidence="1 2">Foug A</strain>
    </source>
</reference>
<evidence type="ECO:0000313" key="2">
    <source>
        <dbReference type="Proteomes" id="UP000053989"/>
    </source>
</evidence>
<dbReference type="InParanoid" id="A0A0C2ZXG9"/>
<name>A0A0C2ZXG9_9AGAM</name>
<reference evidence="2" key="2">
    <citation type="submission" date="2015-01" db="EMBL/GenBank/DDBJ databases">
        <title>Evolutionary Origins and Diversification of the Mycorrhizal Mutualists.</title>
        <authorList>
            <consortium name="DOE Joint Genome Institute"/>
            <consortium name="Mycorrhizal Genomics Consortium"/>
            <person name="Kohler A."/>
            <person name="Kuo A."/>
            <person name="Nagy L.G."/>
            <person name="Floudas D."/>
            <person name="Copeland A."/>
            <person name="Barry K.W."/>
            <person name="Cichocki N."/>
            <person name="Veneault-Fourrey C."/>
            <person name="LaButti K."/>
            <person name="Lindquist E.A."/>
            <person name="Lipzen A."/>
            <person name="Lundell T."/>
            <person name="Morin E."/>
            <person name="Murat C."/>
            <person name="Riley R."/>
            <person name="Ohm R."/>
            <person name="Sun H."/>
            <person name="Tunlid A."/>
            <person name="Henrissat B."/>
            <person name="Grigoriev I.V."/>
            <person name="Hibbett D.S."/>
            <person name="Martin F."/>
        </authorList>
    </citation>
    <scope>NUCLEOTIDE SEQUENCE [LARGE SCALE GENOMIC DNA]</scope>
    <source>
        <strain evidence="2">Foug A</strain>
    </source>
</reference>